<dbReference type="InterPro" id="IPR027417">
    <property type="entry name" value="P-loop_NTPase"/>
</dbReference>
<reference evidence="15" key="1">
    <citation type="submission" date="2016-11" db="EMBL/GenBank/DDBJ databases">
        <authorList>
            <person name="Varghese N."/>
            <person name="Submissions S."/>
        </authorList>
    </citation>
    <scope>NUCLEOTIDE SEQUENCE [LARGE SCALE GENOMIC DNA]</scope>
    <source>
        <strain evidence="15">313</strain>
    </source>
</reference>
<keyword evidence="6 12" id="KW-0547">Nucleotide-binding</keyword>
<accession>A0A1N6I3J2</accession>
<keyword evidence="3" id="KW-0813">Transport</keyword>
<dbReference type="Gene3D" id="3.40.50.300">
    <property type="entry name" value="P-loop containing nucleotide triphosphate hydrolases"/>
    <property type="match status" value="1"/>
</dbReference>
<evidence type="ECO:0000256" key="5">
    <source>
        <dbReference type="ARBA" id="ARBA00022618"/>
    </source>
</evidence>
<dbReference type="Proteomes" id="UP000184758">
    <property type="component" value="Unassembled WGS sequence"/>
</dbReference>
<dbReference type="InterPro" id="IPR017871">
    <property type="entry name" value="ABC_transporter-like_CS"/>
</dbReference>
<evidence type="ECO:0000259" key="13">
    <source>
        <dbReference type="PROSITE" id="PS50893"/>
    </source>
</evidence>
<keyword evidence="8 12" id="KW-0472">Membrane</keyword>
<evidence type="ECO:0000256" key="4">
    <source>
        <dbReference type="ARBA" id="ARBA00022475"/>
    </source>
</evidence>
<evidence type="ECO:0000313" key="15">
    <source>
        <dbReference type="Proteomes" id="UP000184758"/>
    </source>
</evidence>
<dbReference type="GO" id="GO:0022857">
    <property type="term" value="F:transmembrane transporter activity"/>
    <property type="evidence" value="ECO:0007669"/>
    <property type="project" value="TreeGrafter"/>
</dbReference>
<evidence type="ECO:0000256" key="8">
    <source>
        <dbReference type="ARBA" id="ARBA00023136"/>
    </source>
</evidence>
<dbReference type="Pfam" id="PF00005">
    <property type="entry name" value="ABC_tran"/>
    <property type="match status" value="1"/>
</dbReference>
<comment type="subcellular location">
    <subcellularLocation>
        <location evidence="12">Cell membrane</location>
        <topology evidence="12">Peripheral membrane protein</topology>
        <orientation evidence="12">Cytoplasmic side</orientation>
    </subcellularLocation>
</comment>
<name>A0A1N6I3J2_9LACT</name>
<dbReference type="GO" id="GO:0005886">
    <property type="term" value="C:plasma membrane"/>
    <property type="evidence" value="ECO:0007669"/>
    <property type="project" value="UniProtKB-SubCell"/>
</dbReference>
<dbReference type="GO" id="GO:0016887">
    <property type="term" value="F:ATP hydrolysis activity"/>
    <property type="evidence" value="ECO:0007669"/>
    <property type="project" value="InterPro"/>
</dbReference>
<evidence type="ECO:0000256" key="2">
    <source>
        <dbReference type="ARBA" id="ARBA00020019"/>
    </source>
</evidence>
<evidence type="ECO:0000313" key="14">
    <source>
        <dbReference type="EMBL" id="SIO26598.1"/>
    </source>
</evidence>
<keyword evidence="4 12" id="KW-1003">Cell membrane</keyword>
<dbReference type="InterPro" id="IPR015854">
    <property type="entry name" value="ABC_transpr_LolD-like"/>
</dbReference>
<dbReference type="InterPro" id="IPR003593">
    <property type="entry name" value="AAA+_ATPase"/>
</dbReference>
<dbReference type="SUPFAM" id="SSF52540">
    <property type="entry name" value="P-loop containing nucleoside triphosphate hydrolases"/>
    <property type="match status" value="1"/>
</dbReference>
<evidence type="ECO:0000256" key="1">
    <source>
        <dbReference type="ARBA" id="ARBA00005417"/>
    </source>
</evidence>
<dbReference type="FunFam" id="3.40.50.300:FF:000056">
    <property type="entry name" value="Cell division ATP-binding protein FtsE"/>
    <property type="match status" value="1"/>
</dbReference>
<dbReference type="InterPro" id="IPR005286">
    <property type="entry name" value="Cell_div_FtsE"/>
</dbReference>
<dbReference type="NCBIfam" id="TIGR02673">
    <property type="entry name" value="FtsE"/>
    <property type="match status" value="1"/>
</dbReference>
<dbReference type="EMBL" id="FSRN01000001">
    <property type="protein sequence ID" value="SIO26598.1"/>
    <property type="molecule type" value="Genomic_DNA"/>
</dbReference>
<keyword evidence="7 12" id="KW-0067">ATP-binding</keyword>
<keyword evidence="5 12" id="KW-0132">Cell division</keyword>
<dbReference type="PANTHER" id="PTHR24220:SF470">
    <property type="entry name" value="CELL DIVISION ATP-BINDING PROTEIN FTSE"/>
    <property type="match status" value="1"/>
</dbReference>
<protein>
    <recommendedName>
        <fullName evidence="2 12">Cell division ATP-binding protein FtsE</fullName>
    </recommendedName>
</protein>
<dbReference type="AlphaFoldDB" id="A0A1N6I3J2"/>
<proteinExistence type="inferred from homology"/>
<evidence type="ECO:0000256" key="12">
    <source>
        <dbReference type="RuleBase" id="RU365094"/>
    </source>
</evidence>
<evidence type="ECO:0000256" key="9">
    <source>
        <dbReference type="ARBA" id="ARBA00023306"/>
    </source>
</evidence>
<sequence>MIMIRMKNVVKSYSKGVKALRGVDLTIEDGEFVYLVGASGSGKSTLAKLLYREEAANKGQIEVCGQLLSKMKGKDIPKLRRQIGIVFQDFKLLLDRTVFENIAYALEVIGTEPEEIRPLVMQALRYVNLEDKANDKPTELSGGEQQRVSIARAIVNSPKLIIADEPTGNLDPKTALEIMRLFYRINQRGTTILMVTHNRSIVEKFRNRVVEIEQGKIIWDENRSDDVIQYDISLGEYVAV</sequence>
<feature type="domain" description="ABC transporter" evidence="13">
    <location>
        <begin position="4"/>
        <end position="239"/>
    </location>
</feature>
<evidence type="ECO:0000256" key="11">
    <source>
        <dbReference type="ARBA" id="ARBA00055994"/>
    </source>
</evidence>
<evidence type="ECO:0000256" key="7">
    <source>
        <dbReference type="ARBA" id="ARBA00022840"/>
    </source>
</evidence>
<dbReference type="PANTHER" id="PTHR24220">
    <property type="entry name" value="IMPORT ATP-BINDING PROTEIN"/>
    <property type="match status" value="1"/>
</dbReference>
<dbReference type="GO" id="GO:0005524">
    <property type="term" value="F:ATP binding"/>
    <property type="evidence" value="ECO:0007669"/>
    <property type="project" value="UniProtKB-UniRule"/>
</dbReference>
<comment type="function">
    <text evidence="11">Part of the ABC transporter FtsEX involved in cellular division. Has ATPase activity. Essential for cell division and viability.</text>
</comment>
<dbReference type="GO" id="GO:0051301">
    <property type="term" value="P:cell division"/>
    <property type="evidence" value="ECO:0007669"/>
    <property type="project" value="UniProtKB-UniRule"/>
</dbReference>
<dbReference type="InterPro" id="IPR003439">
    <property type="entry name" value="ABC_transporter-like_ATP-bd"/>
</dbReference>
<dbReference type="PROSITE" id="PS00211">
    <property type="entry name" value="ABC_TRANSPORTER_1"/>
    <property type="match status" value="1"/>
</dbReference>
<gene>
    <name evidence="12" type="primary">ftsE</name>
    <name evidence="14" type="ORF">SAMN05878443_2280</name>
</gene>
<evidence type="ECO:0000256" key="6">
    <source>
        <dbReference type="ARBA" id="ARBA00022741"/>
    </source>
</evidence>
<dbReference type="SMART" id="SM00382">
    <property type="entry name" value="AAA"/>
    <property type="match status" value="1"/>
</dbReference>
<dbReference type="STRING" id="28230.SAMN05878443_2280"/>
<dbReference type="eggNOG" id="COG2884">
    <property type="taxonomic scope" value="Bacteria"/>
</dbReference>
<evidence type="ECO:0000256" key="3">
    <source>
        <dbReference type="ARBA" id="ARBA00022448"/>
    </source>
</evidence>
<keyword evidence="15" id="KW-1185">Reference proteome</keyword>
<organism evidence="14 15">
    <name type="scientific">Carnobacterium alterfunditum</name>
    <dbReference type="NCBI Taxonomy" id="28230"/>
    <lineage>
        <taxon>Bacteria</taxon>
        <taxon>Bacillati</taxon>
        <taxon>Bacillota</taxon>
        <taxon>Bacilli</taxon>
        <taxon>Lactobacillales</taxon>
        <taxon>Carnobacteriaceae</taxon>
        <taxon>Carnobacterium</taxon>
    </lineage>
</organism>
<comment type="similarity">
    <text evidence="1 12">Belongs to the ABC transporter superfamily.</text>
</comment>
<evidence type="ECO:0000256" key="10">
    <source>
        <dbReference type="ARBA" id="ARBA00049360"/>
    </source>
</evidence>
<keyword evidence="9 12" id="KW-0131">Cell cycle</keyword>
<comment type="catalytic activity">
    <reaction evidence="10">
        <text>ATP + H2O = ADP + phosphate + H(+)</text>
        <dbReference type="Rhea" id="RHEA:13065"/>
        <dbReference type="ChEBI" id="CHEBI:15377"/>
        <dbReference type="ChEBI" id="CHEBI:15378"/>
        <dbReference type="ChEBI" id="CHEBI:30616"/>
        <dbReference type="ChEBI" id="CHEBI:43474"/>
        <dbReference type="ChEBI" id="CHEBI:456216"/>
    </reaction>
</comment>
<comment type="subunit">
    <text evidence="12">Homodimer. Forms a membrane-associated complex with FtsX.</text>
</comment>
<dbReference type="PROSITE" id="PS50893">
    <property type="entry name" value="ABC_TRANSPORTER_2"/>
    <property type="match status" value="1"/>
</dbReference>